<feature type="region of interest" description="Disordered" evidence="1">
    <location>
        <begin position="386"/>
        <end position="414"/>
    </location>
</feature>
<dbReference type="GeneID" id="25339046"/>
<proteinExistence type="predicted"/>
<evidence type="ECO:0000256" key="1">
    <source>
        <dbReference type="SAM" id="MobiDB-lite"/>
    </source>
</evidence>
<gene>
    <name evidence="2" type="ORF">EMWEY_00050600</name>
</gene>
<dbReference type="RefSeq" id="XP_013335076.1">
    <property type="nucleotide sequence ID" value="XM_013479622.1"/>
</dbReference>
<feature type="compositionally biased region" description="Pro residues" evidence="1">
    <location>
        <begin position="209"/>
        <end position="225"/>
    </location>
</feature>
<dbReference type="EMBL" id="HG719646">
    <property type="protein sequence ID" value="CDJ58430.1"/>
    <property type="molecule type" value="Genomic_DNA"/>
</dbReference>
<sequence>RSGQPMTEGRTRRLQKLQQLWAQVVSSVEAERRVRTADVSSVASVDPRSSSSSTLPNGRCLQQRLSHGERIPEDEERRYYCPELCNTGIFRHPDGSIRPYPPAVANDKSEQRRRFVETQQRRMRDRRGPSRHSDMSSDSESEDEPTAGTNSSSSSSKKTPGADTAPSGEATEDFLASIPLPAEPPPPSAACSSPVPTAAAQQQTKQAMPAPPSMPLVPLPFPAPPLAGYGGTSQAPAAGPLQGPPFYGIPAPPSQLVAHMQQMQQQQPDQQRVSSNPQQGPLPPQQASGAAGPTNVQKRPPQHQTPPVPAKKQQADKPAGGSDLKAAMTFVPTHLRTKKLPATAKTNEGPSISRVSAYSMGNTALGRQGGVGGASGERGQVSGLAKFLGEAKKQHGDGGVVGGSSKTPAPADLDRAFDEFLKEVGAS</sequence>
<feature type="compositionally biased region" description="Basic and acidic residues" evidence="1">
    <location>
        <begin position="107"/>
        <end position="135"/>
    </location>
</feature>
<organism evidence="2 3">
    <name type="scientific">Eimeria maxima</name>
    <name type="common">Coccidian parasite</name>
    <dbReference type="NCBI Taxonomy" id="5804"/>
    <lineage>
        <taxon>Eukaryota</taxon>
        <taxon>Sar</taxon>
        <taxon>Alveolata</taxon>
        <taxon>Apicomplexa</taxon>
        <taxon>Conoidasida</taxon>
        <taxon>Coccidia</taxon>
        <taxon>Eucoccidiorida</taxon>
        <taxon>Eimeriorina</taxon>
        <taxon>Eimeriidae</taxon>
        <taxon>Eimeria</taxon>
    </lineage>
</organism>
<reference evidence="2" key="2">
    <citation type="submission" date="2013-10" db="EMBL/GenBank/DDBJ databases">
        <authorList>
            <person name="Aslett M."/>
        </authorList>
    </citation>
    <scope>NUCLEOTIDE SEQUENCE [LARGE SCALE GENOMIC DNA]</scope>
    <source>
        <strain evidence="2">Weybridge</strain>
    </source>
</reference>
<accession>U6M9U6</accession>
<name>U6M9U6_EIMMA</name>
<dbReference type="Proteomes" id="UP000030763">
    <property type="component" value="Unassembled WGS sequence"/>
</dbReference>
<dbReference type="OrthoDB" id="332686at2759"/>
<reference evidence="2" key="1">
    <citation type="submission" date="2013-10" db="EMBL/GenBank/DDBJ databases">
        <title>Genomic analysis of the causative agents of coccidiosis in chickens.</title>
        <authorList>
            <person name="Reid A.J."/>
            <person name="Blake D."/>
            <person name="Billington K."/>
            <person name="Browne H."/>
            <person name="Dunn M."/>
            <person name="Hung S."/>
            <person name="Kawahara F."/>
            <person name="Miranda-Saavedra D."/>
            <person name="Mourier T."/>
            <person name="Nagra H."/>
            <person name="Otto T.D."/>
            <person name="Rawlings N."/>
            <person name="Sanchez A."/>
            <person name="Sanders M."/>
            <person name="Subramaniam C."/>
            <person name="Tay Y."/>
            <person name="Dear P."/>
            <person name="Doerig C."/>
            <person name="Gruber A."/>
            <person name="Parkinson J."/>
            <person name="Shirley M."/>
            <person name="Wan K.L."/>
            <person name="Berriman M."/>
            <person name="Tomley F."/>
            <person name="Pain A."/>
        </authorList>
    </citation>
    <scope>NUCLEOTIDE SEQUENCE [LARGE SCALE GENOMIC DNA]</scope>
    <source>
        <strain evidence="2">Weybridge</strain>
    </source>
</reference>
<feature type="non-terminal residue" evidence="2">
    <location>
        <position position="1"/>
    </location>
</feature>
<feature type="compositionally biased region" description="Low complexity" evidence="1">
    <location>
        <begin position="260"/>
        <end position="271"/>
    </location>
</feature>
<dbReference type="OMA" id="CNAGIFR"/>
<dbReference type="AlphaFoldDB" id="U6M9U6"/>
<evidence type="ECO:0000313" key="3">
    <source>
        <dbReference type="Proteomes" id="UP000030763"/>
    </source>
</evidence>
<feature type="compositionally biased region" description="Polar residues" evidence="1">
    <location>
        <begin position="344"/>
        <end position="354"/>
    </location>
</feature>
<evidence type="ECO:0000313" key="2">
    <source>
        <dbReference type="EMBL" id="CDJ58430.1"/>
    </source>
</evidence>
<feature type="region of interest" description="Disordered" evidence="1">
    <location>
        <begin position="90"/>
        <end position="354"/>
    </location>
</feature>
<protein>
    <submittedName>
        <fullName evidence="2">Uncharacterized protein</fullName>
    </submittedName>
</protein>
<keyword evidence="3" id="KW-1185">Reference proteome</keyword>
<feature type="compositionally biased region" description="Low complexity" evidence="1">
    <location>
        <begin position="234"/>
        <end position="245"/>
    </location>
</feature>
<dbReference type="VEuPathDB" id="ToxoDB:EMWEY_00050600"/>
<feature type="compositionally biased region" description="Low complexity" evidence="1">
    <location>
        <begin position="189"/>
        <end position="208"/>
    </location>
</feature>